<dbReference type="AlphaFoldDB" id="T1I0P8"/>
<dbReference type="EMBL" id="ACPB03018146">
    <property type="status" value="NOT_ANNOTATED_CDS"/>
    <property type="molecule type" value="Genomic_DNA"/>
</dbReference>
<proteinExistence type="predicted"/>
<reference evidence="1" key="1">
    <citation type="submission" date="2015-05" db="UniProtKB">
        <authorList>
            <consortium name="EnsemblMetazoa"/>
        </authorList>
    </citation>
    <scope>IDENTIFICATION</scope>
</reference>
<dbReference type="InParanoid" id="T1I0P8"/>
<protein>
    <submittedName>
        <fullName evidence="1">Uncharacterized protein</fullName>
    </submittedName>
</protein>
<dbReference type="EMBL" id="ACPB03018147">
    <property type="status" value="NOT_ANNOTATED_CDS"/>
    <property type="molecule type" value="Genomic_DNA"/>
</dbReference>
<dbReference type="HOGENOM" id="CLU_910042_0_0_1"/>
<dbReference type="Proteomes" id="UP000015103">
    <property type="component" value="Unassembled WGS sequence"/>
</dbReference>
<accession>T1I0P8</accession>
<organism evidence="1 2">
    <name type="scientific">Rhodnius prolixus</name>
    <name type="common">Triatomid bug</name>
    <dbReference type="NCBI Taxonomy" id="13249"/>
    <lineage>
        <taxon>Eukaryota</taxon>
        <taxon>Metazoa</taxon>
        <taxon>Ecdysozoa</taxon>
        <taxon>Arthropoda</taxon>
        <taxon>Hexapoda</taxon>
        <taxon>Insecta</taxon>
        <taxon>Pterygota</taxon>
        <taxon>Neoptera</taxon>
        <taxon>Paraneoptera</taxon>
        <taxon>Hemiptera</taxon>
        <taxon>Heteroptera</taxon>
        <taxon>Panheteroptera</taxon>
        <taxon>Cimicomorpha</taxon>
        <taxon>Reduviidae</taxon>
        <taxon>Triatominae</taxon>
        <taxon>Rhodnius</taxon>
    </lineage>
</organism>
<sequence>MHVLVSWLHRPLFSICESWVPGFEDETGWIEWLLWDNSRIIGIRIIEVLGLRGRSAIFRVELKYSFEDLNGNYYILTFSQEGRGSEEATPVGTGRELNWYGAHIFHFYKLNVNIASHFHFSFILFYTCPRTITPYIRASNSTNENLLYLLVPIPPVETYFMQMGRCPELPSRINFLKENLTIGEKGNSEAMERREDAPSQKLPSRINFLKENLTIGEKGNSESMEGRVHSGVSSLPTTGVKHPTLAEAYQLPRLLALYYGTYSPHTATNPALCPARCGRTEEISNTCCNTSMPLLGSTLVEEKSEA</sequence>
<dbReference type="EnsemblMetazoa" id="RPRC009868-RA">
    <property type="protein sequence ID" value="RPRC009868-PA"/>
    <property type="gene ID" value="RPRC009868"/>
</dbReference>
<evidence type="ECO:0000313" key="1">
    <source>
        <dbReference type="EnsemblMetazoa" id="RPRC009868-PA"/>
    </source>
</evidence>
<name>T1I0P8_RHOPR</name>
<evidence type="ECO:0000313" key="2">
    <source>
        <dbReference type="Proteomes" id="UP000015103"/>
    </source>
</evidence>
<keyword evidence="2" id="KW-1185">Reference proteome</keyword>
<dbReference type="VEuPathDB" id="VectorBase:RPRC009868"/>